<dbReference type="Proteomes" id="UP000177515">
    <property type="component" value="Chromosome 1"/>
</dbReference>
<feature type="transmembrane region" description="Helical" evidence="1">
    <location>
        <begin position="215"/>
        <end position="236"/>
    </location>
</feature>
<dbReference type="Pfam" id="PF06966">
    <property type="entry name" value="DUF1295"/>
    <property type="match status" value="1"/>
</dbReference>
<gene>
    <name evidence="2" type="ORF">BKK80_10990</name>
</gene>
<reference evidence="2 3" key="1">
    <citation type="submission" date="2016-10" db="EMBL/GenBank/DDBJ databases">
        <title>Complete genome sequences of three Cupriavidus strains isolated from various Malaysian environments.</title>
        <authorList>
            <person name="Abdullah A.A.-A."/>
            <person name="Shafie N.A.H."/>
            <person name="Lau N.S."/>
        </authorList>
    </citation>
    <scope>NUCLEOTIDE SEQUENCE [LARGE SCALE GENOMIC DNA]</scope>
    <source>
        <strain evidence="2 3">USMAA1020</strain>
    </source>
</reference>
<feature type="transmembrane region" description="Helical" evidence="1">
    <location>
        <begin position="58"/>
        <end position="76"/>
    </location>
</feature>
<keyword evidence="1" id="KW-1133">Transmembrane helix</keyword>
<feature type="transmembrane region" description="Helical" evidence="1">
    <location>
        <begin position="187"/>
        <end position="209"/>
    </location>
</feature>
<keyword evidence="3" id="KW-1185">Reference proteome</keyword>
<evidence type="ECO:0000313" key="3">
    <source>
        <dbReference type="Proteomes" id="UP000177515"/>
    </source>
</evidence>
<dbReference type="PANTHER" id="PTHR32251:SF17">
    <property type="entry name" value="STEROID 5-ALPHA REDUCTASE C-TERMINAL DOMAIN-CONTAINING PROTEIN"/>
    <property type="match status" value="1"/>
</dbReference>
<dbReference type="EMBL" id="CP017754">
    <property type="protein sequence ID" value="AOZ06300.1"/>
    <property type="molecule type" value="Genomic_DNA"/>
</dbReference>
<keyword evidence="1" id="KW-0812">Transmembrane</keyword>
<proteinExistence type="predicted"/>
<evidence type="ECO:0000313" key="2">
    <source>
        <dbReference type="EMBL" id="AOZ06300.1"/>
    </source>
</evidence>
<evidence type="ECO:0008006" key="4">
    <source>
        <dbReference type="Google" id="ProtNLM"/>
    </source>
</evidence>
<dbReference type="RefSeq" id="WP_071012738.1">
    <property type="nucleotide sequence ID" value="NZ_CP017754.1"/>
</dbReference>
<dbReference type="InterPro" id="IPR010721">
    <property type="entry name" value="UstE-like"/>
</dbReference>
<feature type="transmembrane region" description="Helical" evidence="1">
    <location>
        <begin position="106"/>
        <end position="126"/>
    </location>
</feature>
<protein>
    <recommendedName>
        <fullName evidence="4">DUF1295 domain-containing protein</fullName>
    </recommendedName>
</protein>
<organism evidence="2 3">
    <name type="scientific">Cupriavidus malaysiensis</name>
    <dbReference type="NCBI Taxonomy" id="367825"/>
    <lineage>
        <taxon>Bacteria</taxon>
        <taxon>Pseudomonadati</taxon>
        <taxon>Pseudomonadota</taxon>
        <taxon>Betaproteobacteria</taxon>
        <taxon>Burkholderiales</taxon>
        <taxon>Burkholderiaceae</taxon>
        <taxon>Cupriavidus</taxon>
    </lineage>
</organism>
<feature type="transmembrane region" description="Helical" evidence="1">
    <location>
        <begin position="6"/>
        <end position="24"/>
    </location>
</feature>
<feature type="transmembrane region" description="Helical" evidence="1">
    <location>
        <begin position="132"/>
        <end position="152"/>
    </location>
</feature>
<sequence>MAPADLLMLAAEGLALVFLGAWLWQLRTGNAGMVDPLWALSLGALAPLYAALAGGAPLSRLLVAIGGGLWGLRLGLHLWRRNAGKPEDARYRKLREDWGDSVQPKLLGLFLLQGIISLALSVAFLFPCLRDHSPGAATVLAFIVLWLIAVIGESVADSQLRRFASQPENRGEVCRVGLWQWSRHPNYFFECLHWVAYVPLALGTPWGWLTALAPVLMGALLWYVSGIPLLEAHLLATRSGYADYMRTTSALVPWPPRHPTQERKA</sequence>
<dbReference type="PANTHER" id="PTHR32251">
    <property type="entry name" value="3-OXO-5-ALPHA-STEROID 4-DEHYDROGENASE"/>
    <property type="match status" value="1"/>
</dbReference>
<evidence type="ECO:0000256" key="1">
    <source>
        <dbReference type="SAM" id="Phobius"/>
    </source>
</evidence>
<keyword evidence="1" id="KW-0472">Membrane</keyword>
<dbReference type="PROSITE" id="PS50244">
    <property type="entry name" value="S5A_REDUCTASE"/>
    <property type="match status" value="1"/>
</dbReference>
<name>A0ABM6F4W7_9BURK</name>
<accession>A0ABM6F4W7</accession>
<dbReference type="Gene3D" id="1.20.120.1630">
    <property type="match status" value="1"/>
</dbReference>